<dbReference type="Pfam" id="PF10074">
    <property type="entry name" value="RovC_DNA-bd"/>
    <property type="match status" value="1"/>
</dbReference>
<evidence type="ECO:0000313" key="5">
    <source>
        <dbReference type="Proteomes" id="UP000744555"/>
    </source>
</evidence>
<dbReference type="RefSeq" id="WP_187806037.1">
    <property type="nucleotide sequence ID" value="NZ_LZEU01000001.1"/>
</dbReference>
<reference evidence="4 5" key="1">
    <citation type="submission" date="2016-06" db="EMBL/GenBank/DDBJ databases">
        <authorList>
            <person name="Ramos C."/>
            <person name="Pintado A."/>
            <person name="Crespo-Gomez J.I."/>
        </authorList>
    </citation>
    <scope>NUCLEOTIDE SEQUENCE [LARGE SCALE GENOMIC DNA]</scope>
    <source>
        <strain evidence="4 5">AVO110</strain>
    </source>
</reference>
<gene>
    <name evidence="4" type="ORF">A9179_11850</name>
</gene>
<accession>A0ABR7S0J2</accession>
<dbReference type="InterPro" id="IPR018754">
    <property type="entry name" value="RovC-like_DNA-bd"/>
</dbReference>
<sequence>MADRDAEQWYPAAAYLYVLHLDDLALAWEYLRRNPEYRRDWLDRRRRPEAAQRWGVRLLEDPGLDARDAHPVWFPDPLELIQLYPDVDPMPDSVVFDFWRIPGMKCLVHDGRRLLLTTRWPGCCLRLTIASGLSDGMAYVHAIRACAKPCARYCALAVALDKLAVSTDAIPLAAFRCRPSSSALLELHTLQALDATLAGASLREVAVGLFGQAMATGGWHADGGLRSRVRRLVRRGRTLMLGGYRRLAQLDGEGKGRSDPSAKRP</sequence>
<dbReference type="Pfam" id="PF22791">
    <property type="entry name" value="DUF7011"/>
    <property type="match status" value="1"/>
</dbReference>
<dbReference type="Pfam" id="PF20109">
    <property type="entry name" value="Trans_reg_dom"/>
    <property type="match status" value="1"/>
</dbReference>
<evidence type="ECO:0000259" key="2">
    <source>
        <dbReference type="Pfam" id="PF20109"/>
    </source>
</evidence>
<evidence type="ECO:0000259" key="1">
    <source>
        <dbReference type="Pfam" id="PF10074"/>
    </source>
</evidence>
<feature type="domain" description="T6SS Transcription factor RovC-like DNA binding" evidence="1">
    <location>
        <begin position="151"/>
        <end position="249"/>
    </location>
</feature>
<name>A0ABR7S0J2_AQUAC</name>
<dbReference type="InterPro" id="IPR045465">
    <property type="entry name" value="Trans_reg_dom"/>
</dbReference>
<keyword evidence="5" id="KW-1185">Reference proteome</keyword>
<evidence type="ECO:0000259" key="3">
    <source>
        <dbReference type="Pfam" id="PF22791"/>
    </source>
</evidence>
<comment type="caution">
    <text evidence="4">The sequence shown here is derived from an EMBL/GenBank/DDBJ whole genome shotgun (WGS) entry which is preliminary data.</text>
</comment>
<proteinExistence type="predicted"/>
<organism evidence="4 5">
    <name type="scientific">Aquipseudomonas alcaligenes</name>
    <name type="common">Pseudomonas alcaligenes</name>
    <dbReference type="NCBI Taxonomy" id="43263"/>
    <lineage>
        <taxon>Bacteria</taxon>
        <taxon>Pseudomonadati</taxon>
        <taxon>Pseudomonadota</taxon>
        <taxon>Gammaproteobacteria</taxon>
        <taxon>Pseudomonadales</taxon>
        <taxon>Pseudomonadaceae</taxon>
        <taxon>Aquipseudomonas</taxon>
    </lineage>
</organism>
<dbReference type="InterPro" id="IPR053895">
    <property type="entry name" value="DUF7011"/>
</dbReference>
<protein>
    <recommendedName>
        <fullName evidence="6">DUF2285 domain-containing protein</fullName>
    </recommendedName>
</protein>
<evidence type="ECO:0000313" key="4">
    <source>
        <dbReference type="EMBL" id="MBC9250973.1"/>
    </source>
</evidence>
<feature type="domain" description="DUF7011" evidence="3">
    <location>
        <begin position="80"/>
        <end position="125"/>
    </location>
</feature>
<dbReference type="Proteomes" id="UP000744555">
    <property type="component" value="Unassembled WGS sequence"/>
</dbReference>
<feature type="domain" description="Transcriptional regulator-like" evidence="2">
    <location>
        <begin position="8"/>
        <end position="57"/>
    </location>
</feature>
<evidence type="ECO:0008006" key="6">
    <source>
        <dbReference type="Google" id="ProtNLM"/>
    </source>
</evidence>
<dbReference type="EMBL" id="LZEU01000001">
    <property type="protein sequence ID" value="MBC9250973.1"/>
    <property type="molecule type" value="Genomic_DNA"/>
</dbReference>